<proteinExistence type="predicted"/>
<dbReference type="Proteomes" id="UP000077202">
    <property type="component" value="Unassembled WGS sequence"/>
</dbReference>
<sequence length="332" mass="37653">MDFSASALDIEELVAAFAEMEGTELDQMKELWRTRNFSFIHEARPKDIIPSFYAQALFSSALSHVVAEDASLSWKLGGLYVLYILHETQALEERYKIYLALEELEALISLVRLIKQRRLAVAFKVVQRMFDEQMFLFGSVSANQKRIASCMDKVAHQAALSVQQARSRLLANVPAREHVEGQLVQDLELDALAPLTSDYAAARNRALRLAGDSNRPAGEDDANEVRDALREAQAWDVQKSGILTSAAESSSKRPLPTAFRRPPAPKQARRGRKTIEEYERELRQHREAHRTEGPDAEYEKELEEELDRALEIVDDVELWKTEIVQYVGDVIA</sequence>
<dbReference type="Pfam" id="PF09808">
    <property type="entry name" value="SNAPC1"/>
    <property type="match status" value="1"/>
</dbReference>
<dbReference type="EMBL" id="LVLJ01001741">
    <property type="protein sequence ID" value="OAE28372.1"/>
    <property type="molecule type" value="Genomic_DNA"/>
</dbReference>
<name>A0A176W7C8_MARPO</name>
<dbReference type="PANTHER" id="PTHR15131:SF3">
    <property type="entry name" value="SNRNA-ACTIVATING PROTEIN COMPLEX SUBUNIT 1"/>
    <property type="match status" value="1"/>
</dbReference>
<evidence type="ECO:0000256" key="1">
    <source>
        <dbReference type="SAM" id="MobiDB-lite"/>
    </source>
</evidence>
<comment type="caution">
    <text evidence="2">The sequence shown here is derived from an EMBL/GenBank/DDBJ whole genome shotgun (WGS) entry which is preliminary data.</text>
</comment>
<organism evidence="2 3">
    <name type="scientific">Marchantia polymorpha subsp. ruderalis</name>
    <dbReference type="NCBI Taxonomy" id="1480154"/>
    <lineage>
        <taxon>Eukaryota</taxon>
        <taxon>Viridiplantae</taxon>
        <taxon>Streptophyta</taxon>
        <taxon>Embryophyta</taxon>
        <taxon>Marchantiophyta</taxon>
        <taxon>Marchantiopsida</taxon>
        <taxon>Marchantiidae</taxon>
        <taxon>Marchantiales</taxon>
        <taxon>Marchantiaceae</taxon>
        <taxon>Marchantia</taxon>
    </lineage>
</organism>
<dbReference type="GO" id="GO:0042796">
    <property type="term" value="P:snRNA transcription by RNA polymerase III"/>
    <property type="evidence" value="ECO:0007669"/>
    <property type="project" value="TreeGrafter"/>
</dbReference>
<dbReference type="GO" id="GO:0042795">
    <property type="term" value="P:snRNA transcription by RNA polymerase II"/>
    <property type="evidence" value="ECO:0007669"/>
    <property type="project" value="TreeGrafter"/>
</dbReference>
<accession>A0A176W7C8</accession>
<dbReference type="GO" id="GO:0043565">
    <property type="term" value="F:sequence-specific DNA binding"/>
    <property type="evidence" value="ECO:0007669"/>
    <property type="project" value="TreeGrafter"/>
</dbReference>
<dbReference type="PANTHER" id="PTHR15131">
    <property type="entry name" value="SMALL NUCLEAR RNA ACTIVATING COMPLEX, POLYPEPTIDE 1"/>
    <property type="match status" value="1"/>
</dbReference>
<dbReference type="GO" id="GO:0019185">
    <property type="term" value="C:snRNA-activating protein complex"/>
    <property type="evidence" value="ECO:0007669"/>
    <property type="project" value="TreeGrafter"/>
</dbReference>
<evidence type="ECO:0000313" key="2">
    <source>
        <dbReference type="EMBL" id="OAE28372.1"/>
    </source>
</evidence>
<keyword evidence="3" id="KW-1185">Reference proteome</keyword>
<reference evidence="2" key="1">
    <citation type="submission" date="2016-03" db="EMBL/GenBank/DDBJ databases">
        <title>Mechanisms controlling the formation of the plant cell surface in tip-growing cells are functionally conserved among land plants.</title>
        <authorList>
            <person name="Honkanen S."/>
            <person name="Jones V.A."/>
            <person name="Morieri G."/>
            <person name="Champion C."/>
            <person name="Hetherington A.J."/>
            <person name="Kelly S."/>
            <person name="Saint-Marcoux D."/>
            <person name="Proust H."/>
            <person name="Prescott H."/>
            <person name="Dolan L."/>
        </authorList>
    </citation>
    <scope>NUCLEOTIDE SEQUENCE [LARGE SCALE GENOMIC DNA]</scope>
    <source>
        <tissue evidence="2">Whole gametophyte</tissue>
    </source>
</reference>
<gene>
    <name evidence="2" type="ORF">AXG93_2490s1630</name>
</gene>
<dbReference type="InterPro" id="IPR019188">
    <property type="entry name" value="SNAPC1"/>
</dbReference>
<dbReference type="AlphaFoldDB" id="A0A176W7C8"/>
<feature type="region of interest" description="Disordered" evidence="1">
    <location>
        <begin position="240"/>
        <end position="273"/>
    </location>
</feature>
<protein>
    <submittedName>
        <fullName evidence="2">Uncharacterized protein</fullName>
    </submittedName>
</protein>
<evidence type="ECO:0000313" key="3">
    <source>
        <dbReference type="Proteomes" id="UP000077202"/>
    </source>
</evidence>